<sequence length="142" mass="17268">MRYFLIGLEQNTWLQNLNEYWEEFNKISNKLPKRLVNKFSSKHLHDSEIECITYVRDYSKTKISYNVIVKIRNEKFSGSFTHYGVTEYWIKMANFDKYISLSEYLYGEILNNQDSWTHNFIFNESNEVFIRCKKIDWNDDSD</sequence>
<evidence type="ECO:0000313" key="1">
    <source>
        <dbReference type="EMBL" id="SDM86593.1"/>
    </source>
</evidence>
<dbReference type="EMBL" id="FNID01000006">
    <property type="protein sequence ID" value="SDM86593.1"/>
    <property type="molecule type" value="Genomic_DNA"/>
</dbReference>
<dbReference type="AlphaFoldDB" id="A0A1G9WQZ4"/>
<reference evidence="1 2" key="1">
    <citation type="submission" date="2016-10" db="EMBL/GenBank/DDBJ databases">
        <authorList>
            <person name="de Groot N.N."/>
        </authorList>
    </citation>
    <scope>NUCLEOTIDE SEQUENCE [LARGE SCALE GENOMIC DNA]</scope>
    <source>
        <strain evidence="1 2">CGMCC 1.5012</strain>
    </source>
</reference>
<accession>A0A1G9WQZ4</accession>
<dbReference type="Proteomes" id="UP000199182">
    <property type="component" value="Unassembled WGS sequence"/>
</dbReference>
<evidence type="ECO:0000313" key="2">
    <source>
        <dbReference type="Proteomes" id="UP000199182"/>
    </source>
</evidence>
<gene>
    <name evidence="1" type="ORF">SAMN05192585_10683</name>
</gene>
<keyword evidence="2" id="KW-1185">Reference proteome</keyword>
<dbReference type="STRING" id="258515.SAMN05192585_10683"/>
<name>A0A1G9WQZ4_9FIRM</name>
<proteinExistence type="predicted"/>
<organism evidence="1 2">
    <name type="scientific">Acetanaerobacterium elongatum</name>
    <dbReference type="NCBI Taxonomy" id="258515"/>
    <lineage>
        <taxon>Bacteria</taxon>
        <taxon>Bacillati</taxon>
        <taxon>Bacillota</taxon>
        <taxon>Clostridia</taxon>
        <taxon>Eubacteriales</taxon>
        <taxon>Oscillospiraceae</taxon>
        <taxon>Acetanaerobacterium</taxon>
    </lineage>
</organism>
<protein>
    <submittedName>
        <fullName evidence="1">Uncharacterized protein</fullName>
    </submittedName>
</protein>
<dbReference type="RefSeq" id="WP_092638480.1">
    <property type="nucleotide sequence ID" value="NZ_FNID01000006.1"/>
</dbReference>